<proteinExistence type="predicted"/>
<accession>A0AAD3GYC0</accession>
<evidence type="ECO:0000313" key="7">
    <source>
        <dbReference type="Proteomes" id="UP001054902"/>
    </source>
</evidence>
<gene>
    <name evidence="6" type="ORF">CTEN210_00381</name>
</gene>
<keyword evidence="2" id="KW-0249">Electron transport</keyword>
<dbReference type="PRINTS" id="PR00421">
    <property type="entry name" value="THIOREDOXIN"/>
</dbReference>
<keyword evidence="3" id="KW-1015">Disulfide bond</keyword>
<dbReference type="EMBL" id="BLLK01000019">
    <property type="protein sequence ID" value="GFH43907.1"/>
    <property type="molecule type" value="Genomic_DNA"/>
</dbReference>
<evidence type="ECO:0000313" key="6">
    <source>
        <dbReference type="EMBL" id="GFH43907.1"/>
    </source>
</evidence>
<dbReference type="PROSITE" id="PS00194">
    <property type="entry name" value="THIOREDOXIN_1"/>
    <property type="match status" value="1"/>
</dbReference>
<feature type="compositionally biased region" description="Basic and acidic residues" evidence="4">
    <location>
        <begin position="45"/>
        <end position="62"/>
    </location>
</feature>
<comment type="caution">
    <text evidence="6">The sequence shown here is derived from an EMBL/GenBank/DDBJ whole genome shotgun (WGS) entry which is preliminary data.</text>
</comment>
<keyword evidence="1" id="KW-0813">Transport</keyword>
<keyword evidence="7" id="KW-1185">Reference proteome</keyword>
<dbReference type="CDD" id="cd02947">
    <property type="entry name" value="TRX_family"/>
    <property type="match status" value="1"/>
</dbReference>
<evidence type="ECO:0000256" key="2">
    <source>
        <dbReference type="ARBA" id="ARBA00022982"/>
    </source>
</evidence>
<dbReference type="SUPFAM" id="SSF52833">
    <property type="entry name" value="Thioredoxin-like"/>
    <property type="match status" value="1"/>
</dbReference>
<evidence type="ECO:0000256" key="4">
    <source>
        <dbReference type="SAM" id="MobiDB-lite"/>
    </source>
</evidence>
<organism evidence="6 7">
    <name type="scientific">Chaetoceros tenuissimus</name>
    <dbReference type="NCBI Taxonomy" id="426638"/>
    <lineage>
        <taxon>Eukaryota</taxon>
        <taxon>Sar</taxon>
        <taxon>Stramenopiles</taxon>
        <taxon>Ochrophyta</taxon>
        <taxon>Bacillariophyta</taxon>
        <taxon>Coscinodiscophyceae</taxon>
        <taxon>Chaetocerotophycidae</taxon>
        <taxon>Chaetocerotales</taxon>
        <taxon>Chaetocerotaceae</taxon>
        <taxon>Chaetoceros</taxon>
    </lineage>
</organism>
<dbReference type="AlphaFoldDB" id="A0AAD3GYC0"/>
<dbReference type="InterPro" id="IPR036249">
    <property type="entry name" value="Thioredoxin-like_sf"/>
</dbReference>
<dbReference type="InterPro" id="IPR013766">
    <property type="entry name" value="Thioredoxin_domain"/>
</dbReference>
<dbReference type="PROSITE" id="PS51352">
    <property type="entry name" value="THIOREDOXIN_2"/>
    <property type="match status" value="1"/>
</dbReference>
<sequence length="244" mass="27139">MSSENELPDISSMRIKEMKEELKNMSVDFSDCFDKDSLMERLIDARSGKVQGKKKEEVKVEQTEPAQQSSESSSSFDKEAYAAELRVKKVRELRTMCAQNDIRWANLIEKEELVQALVSYQAEAVKFSPSGKILPGKVAQIDDEILAKEVAGGATTPLMLDVYATWCGPCKMMAPLLEEAAAELGNKVRVAKIDSDEYPEWSGKLNVRGLPTVVIFDGKTGKELERVEGALPKEGLLQLARKHL</sequence>
<reference evidence="6 7" key="1">
    <citation type="journal article" date="2021" name="Sci. Rep.">
        <title>The genome of the diatom Chaetoceros tenuissimus carries an ancient integrated fragment of an extant virus.</title>
        <authorList>
            <person name="Hongo Y."/>
            <person name="Kimura K."/>
            <person name="Takaki Y."/>
            <person name="Yoshida Y."/>
            <person name="Baba S."/>
            <person name="Kobayashi G."/>
            <person name="Nagasaki K."/>
            <person name="Hano T."/>
            <person name="Tomaru Y."/>
        </authorList>
    </citation>
    <scope>NUCLEOTIDE SEQUENCE [LARGE SCALE GENOMIC DNA]</scope>
    <source>
        <strain evidence="6 7">NIES-3715</strain>
    </source>
</reference>
<evidence type="ECO:0000259" key="5">
    <source>
        <dbReference type="PROSITE" id="PS51352"/>
    </source>
</evidence>
<evidence type="ECO:0000256" key="3">
    <source>
        <dbReference type="ARBA" id="ARBA00023157"/>
    </source>
</evidence>
<dbReference type="GO" id="GO:0015035">
    <property type="term" value="F:protein-disulfide reductase activity"/>
    <property type="evidence" value="ECO:0007669"/>
    <property type="project" value="TreeGrafter"/>
</dbReference>
<dbReference type="InterPro" id="IPR017937">
    <property type="entry name" value="Thioredoxin_CS"/>
</dbReference>
<feature type="region of interest" description="Disordered" evidence="4">
    <location>
        <begin position="45"/>
        <end position="75"/>
    </location>
</feature>
<name>A0AAD3GYC0_9STRA</name>
<dbReference type="PANTHER" id="PTHR45663">
    <property type="entry name" value="GEO12009P1"/>
    <property type="match status" value="1"/>
</dbReference>
<dbReference type="Gene3D" id="3.40.30.10">
    <property type="entry name" value="Glutaredoxin"/>
    <property type="match status" value="1"/>
</dbReference>
<dbReference type="Proteomes" id="UP001054902">
    <property type="component" value="Unassembled WGS sequence"/>
</dbReference>
<protein>
    <recommendedName>
        <fullName evidence="5">Thioredoxin domain-containing protein</fullName>
    </recommendedName>
</protein>
<feature type="domain" description="Thioredoxin" evidence="5">
    <location>
        <begin position="116"/>
        <end position="244"/>
    </location>
</feature>
<dbReference type="Pfam" id="PF00085">
    <property type="entry name" value="Thioredoxin"/>
    <property type="match status" value="1"/>
</dbReference>
<evidence type="ECO:0000256" key="1">
    <source>
        <dbReference type="ARBA" id="ARBA00022448"/>
    </source>
</evidence>
<dbReference type="GO" id="GO:0005737">
    <property type="term" value="C:cytoplasm"/>
    <property type="evidence" value="ECO:0007669"/>
    <property type="project" value="TreeGrafter"/>
</dbReference>
<dbReference type="PANTHER" id="PTHR45663:SF11">
    <property type="entry name" value="GEO12009P1"/>
    <property type="match status" value="1"/>
</dbReference>